<reference evidence="1 2" key="1">
    <citation type="journal article" date="2018" name="Sci. Rep.">
        <title>Genomic signatures of local adaptation to the degree of environmental predictability in rotifers.</title>
        <authorList>
            <person name="Franch-Gras L."/>
            <person name="Hahn C."/>
            <person name="Garcia-Roger E.M."/>
            <person name="Carmona M.J."/>
            <person name="Serra M."/>
            <person name="Gomez A."/>
        </authorList>
    </citation>
    <scope>NUCLEOTIDE SEQUENCE [LARGE SCALE GENOMIC DNA]</scope>
    <source>
        <strain evidence="1">HYR1</strain>
    </source>
</reference>
<accession>A0A3M7PBQ0</accession>
<evidence type="ECO:0000313" key="2">
    <source>
        <dbReference type="Proteomes" id="UP000276133"/>
    </source>
</evidence>
<evidence type="ECO:0000313" key="1">
    <source>
        <dbReference type="EMBL" id="RMZ96478.1"/>
    </source>
</evidence>
<proteinExistence type="predicted"/>
<comment type="caution">
    <text evidence="1">The sequence shown here is derived from an EMBL/GenBank/DDBJ whole genome shotgun (WGS) entry which is preliminary data.</text>
</comment>
<protein>
    <recommendedName>
        <fullName evidence="3">SWIM-type domain-containing protein</fullName>
    </recommendedName>
</protein>
<dbReference type="EMBL" id="REGN01012152">
    <property type="protein sequence ID" value="RMZ96478.1"/>
    <property type="molecule type" value="Genomic_DNA"/>
</dbReference>
<organism evidence="1 2">
    <name type="scientific">Brachionus plicatilis</name>
    <name type="common">Marine rotifer</name>
    <name type="synonym">Brachionus muelleri</name>
    <dbReference type="NCBI Taxonomy" id="10195"/>
    <lineage>
        <taxon>Eukaryota</taxon>
        <taxon>Metazoa</taxon>
        <taxon>Spiralia</taxon>
        <taxon>Gnathifera</taxon>
        <taxon>Rotifera</taxon>
        <taxon>Eurotatoria</taxon>
        <taxon>Monogononta</taxon>
        <taxon>Pseudotrocha</taxon>
        <taxon>Ploima</taxon>
        <taxon>Brachionidae</taxon>
        <taxon>Brachionus</taxon>
    </lineage>
</organism>
<evidence type="ECO:0008006" key="3">
    <source>
        <dbReference type="Google" id="ProtNLM"/>
    </source>
</evidence>
<name>A0A3M7PBQ0_BRAPC</name>
<gene>
    <name evidence="1" type="ORF">BpHYR1_002578</name>
</gene>
<dbReference type="AlphaFoldDB" id="A0A3M7PBQ0"/>
<keyword evidence="2" id="KW-1185">Reference proteome</keyword>
<sequence>MIQNICFGIWCTNLNEPNWKLSTCTCPHFYKKHTCKNIIGNKDHLAHVKTFLTYTTCVKVVFRVLANVETLGRIVGVVVIERTTTLSSSSSSVSCNT</sequence>
<dbReference type="Proteomes" id="UP000276133">
    <property type="component" value="Unassembled WGS sequence"/>
</dbReference>